<accession>A0ABC8RS54</accession>
<name>A0ABC8RS54_9AQUA</name>
<gene>
    <name evidence="1" type="ORF">ILEXP_LOCUS13309</name>
</gene>
<sequence>MSSILLVILEQPDHDTTVNIDYYPSPTISPTVLATKEQSLTFEPMSASIRASPLTDCESLTELTNFIDTTSLTDDTTVAYGFNSIMPIHPMITWAKQ</sequence>
<reference evidence="1 2" key="1">
    <citation type="submission" date="2024-02" db="EMBL/GenBank/DDBJ databases">
        <authorList>
            <person name="Vignale AGUSTIN F."/>
            <person name="Sosa J E."/>
            <person name="Modenutti C."/>
        </authorList>
    </citation>
    <scope>NUCLEOTIDE SEQUENCE [LARGE SCALE GENOMIC DNA]</scope>
</reference>
<organism evidence="1 2">
    <name type="scientific">Ilex paraguariensis</name>
    <name type="common">yerba mate</name>
    <dbReference type="NCBI Taxonomy" id="185542"/>
    <lineage>
        <taxon>Eukaryota</taxon>
        <taxon>Viridiplantae</taxon>
        <taxon>Streptophyta</taxon>
        <taxon>Embryophyta</taxon>
        <taxon>Tracheophyta</taxon>
        <taxon>Spermatophyta</taxon>
        <taxon>Magnoliopsida</taxon>
        <taxon>eudicotyledons</taxon>
        <taxon>Gunneridae</taxon>
        <taxon>Pentapetalae</taxon>
        <taxon>asterids</taxon>
        <taxon>campanulids</taxon>
        <taxon>Aquifoliales</taxon>
        <taxon>Aquifoliaceae</taxon>
        <taxon>Ilex</taxon>
    </lineage>
</organism>
<protein>
    <submittedName>
        <fullName evidence="1">Uncharacterized protein</fullName>
    </submittedName>
</protein>
<dbReference type="Proteomes" id="UP001642360">
    <property type="component" value="Unassembled WGS sequence"/>
</dbReference>
<dbReference type="EMBL" id="CAUOFW020001501">
    <property type="protein sequence ID" value="CAK9145498.1"/>
    <property type="molecule type" value="Genomic_DNA"/>
</dbReference>
<evidence type="ECO:0000313" key="1">
    <source>
        <dbReference type="EMBL" id="CAK9145498.1"/>
    </source>
</evidence>
<feature type="non-terminal residue" evidence="1">
    <location>
        <position position="97"/>
    </location>
</feature>
<dbReference type="AlphaFoldDB" id="A0ABC8RS54"/>
<evidence type="ECO:0000313" key="2">
    <source>
        <dbReference type="Proteomes" id="UP001642360"/>
    </source>
</evidence>
<keyword evidence="2" id="KW-1185">Reference proteome</keyword>
<proteinExistence type="predicted"/>
<comment type="caution">
    <text evidence="1">The sequence shown here is derived from an EMBL/GenBank/DDBJ whole genome shotgun (WGS) entry which is preliminary data.</text>
</comment>